<evidence type="ECO:0000256" key="1">
    <source>
        <dbReference type="SAM" id="Phobius"/>
    </source>
</evidence>
<reference evidence="2 3" key="1">
    <citation type="journal article" date="2019" name="Int. J. Syst. Evol. Microbiol.">
        <title>The Global Catalogue of Microorganisms (GCM) 10K type strain sequencing project: providing services to taxonomists for standard genome sequencing and annotation.</title>
        <authorList>
            <consortium name="The Broad Institute Genomics Platform"/>
            <consortium name="The Broad Institute Genome Sequencing Center for Infectious Disease"/>
            <person name="Wu L."/>
            <person name="Ma J."/>
        </authorList>
    </citation>
    <scope>NUCLEOTIDE SEQUENCE [LARGE SCALE GENOMIC DNA]</scope>
    <source>
        <strain evidence="2 3">NBRC 111368</strain>
    </source>
</reference>
<accession>A0ABD5S4V9</accession>
<feature type="non-terminal residue" evidence="2">
    <location>
        <position position="1"/>
    </location>
</feature>
<keyword evidence="1" id="KW-0472">Membrane</keyword>
<sequence length="72" mass="7449">PVRGGSRSVTPAPPFDLRRALRYVAAATALGVVVGAFREGSLVGGLLFGLIVGVGVAGGLVLYEIAMRNWRP</sequence>
<protein>
    <submittedName>
        <fullName evidence="2">Uncharacterized protein</fullName>
    </submittedName>
</protein>
<keyword evidence="1" id="KW-1133">Transmembrane helix</keyword>
<dbReference type="AlphaFoldDB" id="A0ABD5S4V9"/>
<feature type="transmembrane region" description="Helical" evidence="1">
    <location>
        <begin position="43"/>
        <end position="63"/>
    </location>
</feature>
<feature type="transmembrane region" description="Helical" evidence="1">
    <location>
        <begin position="20"/>
        <end position="37"/>
    </location>
</feature>
<name>A0ABD5S4V9_9EURY</name>
<proteinExistence type="predicted"/>
<evidence type="ECO:0000313" key="2">
    <source>
        <dbReference type="EMBL" id="MFC6726601.1"/>
    </source>
</evidence>
<organism evidence="2 3">
    <name type="scientific">Halobium palmae</name>
    <dbReference type="NCBI Taxonomy" id="1776492"/>
    <lineage>
        <taxon>Archaea</taxon>
        <taxon>Methanobacteriati</taxon>
        <taxon>Methanobacteriota</taxon>
        <taxon>Stenosarchaea group</taxon>
        <taxon>Halobacteria</taxon>
        <taxon>Halobacteriales</taxon>
        <taxon>Haloferacaceae</taxon>
        <taxon>Halobium</taxon>
    </lineage>
</organism>
<dbReference type="EMBL" id="JBHSWU010001249">
    <property type="protein sequence ID" value="MFC6726601.1"/>
    <property type="molecule type" value="Genomic_DNA"/>
</dbReference>
<keyword evidence="1" id="KW-0812">Transmembrane</keyword>
<dbReference type="Proteomes" id="UP001596328">
    <property type="component" value="Unassembled WGS sequence"/>
</dbReference>
<comment type="caution">
    <text evidence="2">The sequence shown here is derived from an EMBL/GenBank/DDBJ whole genome shotgun (WGS) entry which is preliminary data.</text>
</comment>
<evidence type="ECO:0000313" key="3">
    <source>
        <dbReference type="Proteomes" id="UP001596328"/>
    </source>
</evidence>
<gene>
    <name evidence="2" type="ORF">ACFQE1_19975</name>
</gene>
<keyword evidence="3" id="KW-1185">Reference proteome</keyword>